<organism evidence="5 6">
    <name type="scientific">Cinnamomum micranthum f. kanehirae</name>
    <dbReference type="NCBI Taxonomy" id="337451"/>
    <lineage>
        <taxon>Eukaryota</taxon>
        <taxon>Viridiplantae</taxon>
        <taxon>Streptophyta</taxon>
        <taxon>Embryophyta</taxon>
        <taxon>Tracheophyta</taxon>
        <taxon>Spermatophyta</taxon>
        <taxon>Magnoliopsida</taxon>
        <taxon>Magnoliidae</taxon>
        <taxon>Laurales</taxon>
        <taxon>Lauraceae</taxon>
        <taxon>Cinnamomum</taxon>
    </lineage>
</organism>
<name>A0A3S3NLR7_9MAGN</name>
<dbReference type="EMBL" id="QPKB01000011">
    <property type="protein sequence ID" value="RWR94689.1"/>
    <property type="molecule type" value="Genomic_DNA"/>
</dbReference>
<accession>A0A3S3NLR7</accession>
<dbReference type="Proteomes" id="UP000283530">
    <property type="component" value="Unassembled WGS sequence"/>
</dbReference>
<keyword evidence="5" id="KW-0223">Dioxygenase</keyword>
<keyword evidence="1" id="KW-0479">Metal-binding</keyword>
<dbReference type="GO" id="GO:0051213">
    <property type="term" value="F:dioxygenase activity"/>
    <property type="evidence" value="ECO:0007669"/>
    <property type="project" value="UniProtKB-KW"/>
</dbReference>
<keyword evidence="2" id="KW-0560">Oxidoreductase</keyword>
<reference evidence="5 6" key="1">
    <citation type="journal article" date="2019" name="Nat. Plants">
        <title>Stout camphor tree genome fills gaps in understanding of flowering plant genome evolution.</title>
        <authorList>
            <person name="Chaw S.M."/>
            <person name="Liu Y.C."/>
            <person name="Wu Y.W."/>
            <person name="Wang H.Y."/>
            <person name="Lin C.I."/>
            <person name="Wu C.S."/>
            <person name="Ke H.M."/>
            <person name="Chang L.Y."/>
            <person name="Hsu C.Y."/>
            <person name="Yang H.T."/>
            <person name="Sudianto E."/>
            <person name="Hsu M.H."/>
            <person name="Wu K.P."/>
            <person name="Wang L.N."/>
            <person name="Leebens-Mack J.H."/>
            <person name="Tsai I.J."/>
        </authorList>
    </citation>
    <scope>NUCLEOTIDE SEQUENCE [LARGE SCALE GENOMIC DNA]</scope>
    <source>
        <strain evidence="6">cv. Chaw 1501</strain>
        <tissue evidence="5">Young leaves</tissue>
    </source>
</reference>
<evidence type="ECO:0000256" key="1">
    <source>
        <dbReference type="ARBA" id="ARBA00022723"/>
    </source>
</evidence>
<evidence type="ECO:0000313" key="6">
    <source>
        <dbReference type="Proteomes" id="UP000283530"/>
    </source>
</evidence>
<dbReference type="InterPro" id="IPR027443">
    <property type="entry name" value="IPNS-like_sf"/>
</dbReference>
<evidence type="ECO:0000313" key="5">
    <source>
        <dbReference type="EMBL" id="RWR94689.1"/>
    </source>
</evidence>
<protein>
    <submittedName>
        <fullName evidence="5">Oxoglutarate/iron-dependent dioxygenase</fullName>
    </submittedName>
</protein>
<gene>
    <name evidence="5" type="ORF">CKAN_02399600</name>
</gene>
<keyword evidence="3" id="KW-0408">Iron</keyword>
<feature type="domain" description="Non-haem dioxygenase N-terminal" evidence="4">
    <location>
        <begin position="54"/>
        <end position="136"/>
    </location>
</feature>
<proteinExistence type="predicted"/>
<evidence type="ECO:0000256" key="3">
    <source>
        <dbReference type="ARBA" id="ARBA00023004"/>
    </source>
</evidence>
<dbReference type="PANTHER" id="PTHR10209:SF751">
    <property type="entry name" value="OS06G0255100 PROTEIN"/>
    <property type="match status" value="1"/>
</dbReference>
<evidence type="ECO:0000256" key="2">
    <source>
        <dbReference type="ARBA" id="ARBA00023002"/>
    </source>
</evidence>
<evidence type="ECO:0000259" key="4">
    <source>
        <dbReference type="Pfam" id="PF14226"/>
    </source>
</evidence>
<dbReference type="Pfam" id="PF14226">
    <property type="entry name" value="DIOX_N"/>
    <property type="match status" value="1"/>
</dbReference>
<dbReference type="SUPFAM" id="SSF51197">
    <property type="entry name" value="Clavaminate synthase-like"/>
    <property type="match status" value="1"/>
</dbReference>
<dbReference type="PANTHER" id="PTHR10209">
    <property type="entry name" value="OXIDOREDUCTASE, 2OG-FE II OXYGENASE FAMILY PROTEIN"/>
    <property type="match status" value="1"/>
</dbReference>
<comment type="caution">
    <text evidence="5">The sequence shown here is derived from an EMBL/GenBank/DDBJ whole genome shotgun (WGS) entry which is preliminary data.</text>
</comment>
<dbReference type="STRING" id="337451.A0A3S3NLR7"/>
<dbReference type="OrthoDB" id="288590at2759"/>
<dbReference type="GO" id="GO:0046872">
    <property type="term" value="F:metal ion binding"/>
    <property type="evidence" value="ECO:0007669"/>
    <property type="project" value="UniProtKB-KW"/>
</dbReference>
<dbReference type="Gene3D" id="2.60.120.330">
    <property type="entry name" value="B-lactam Antibiotic, Isopenicillin N Synthase, Chain"/>
    <property type="match status" value="1"/>
</dbReference>
<sequence>MISNKEGLMIFSDAAYNIKERDLTGEDDEVGEVGLGFGVMKFCMVSLHLLLVTAETALIHHASHNWGFFQVIHHDIPISVLDNTISAVQSFKELPVQVKTQHYRWEMGSGVSFQTNFDLYRSSAATWRDTLQMRLGPEPPDVSRISEVCRREVMA</sequence>
<dbReference type="InterPro" id="IPR026992">
    <property type="entry name" value="DIOX_N"/>
</dbReference>
<dbReference type="AlphaFoldDB" id="A0A3S3NLR7"/>
<keyword evidence="6" id="KW-1185">Reference proteome</keyword>